<dbReference type="Gene3D" id="1.20.120.1760">
    <property type="match status" value="1"/>
</dbReference>
<name>A0ABS0HFJ1_9SPHN</name>
<comment type="similarity">
    <text evidence="2">Belongs to the CDP-alcohol phosphatidyltransferase class-I family.</text>
</comment>
<comment type="caution">
    <text evidence="4">The sequence shown here is derived from an EMBL/GenBank/DDBJ whole genome shotgun (WGS) entry which is preliminary data.</text>
</comment>
<dbReference type="RefSeq" id="WP_196275296.1">
    <property type="nucleotide sequence ID" value="NZ_JADQDC010000004.1"/>
</dbReference>
<keyword evidence="3" id="KW-0472">Membrane</keyword>
<evidence type="ECO:0000256" key="1">
    <source>
        <dbReference type="ARBA" id="ARBA00022679"/>
    </source>
</evidence>
<keyword evidence="5" id="KW-1185">Reference proteome</keyword>
<dbReference type="EMBL" id="JADQDC010000004">
    <property type="protein sequence ID" value="MBF9150971.1"/>
    <property type="molecule type" value="Genomic_DNA"/>
</dbReference>
<keyword evidence="3" id="KW-1133">Transmembrane helix</keyword>
<evidence type="ECO:0000256" key="2">
    <source>
        <dbReference type="RuleBase" id="RU003750"/>
    </source>
</evidence>
<feature type="transmembrane region" description="Helical" evidence="3">
    <location>
        <begin position="115"/>
        <end position="136"/>
    </location>
</feature>
<protein>
    <submittedName>
        <fullName evidence="4">CDP-alcohol phosphatidyltransferase family protein</fullName>
    </submittedName>
</protein>
<sequence>MNAGNRTGAIERPKRPRELQDGLNYHLYHPLAWRLARLLAHTPLTPNMVSVFGGLLVVAAGVVYFNMDSTGGTWALGWPMGAMLGMALHMSWHVVDGADGDLARITGKSSPIGEMVDGVCDYVSHIVLYVLLAFVLTRQIGSGAAWAWTLGAGASHIVQSNHVEVQRRFYQYWTYAVPWLNNAKDNSDGVFGSRGPIARLFELITKGYLFLAAGMTPHAHQVDQAVRGALATSDQPRLEAIRAEVAREQKPLLNFLKLLGPNPRAIVLGLAMIAGSPVYYFFYQVVVLNLLLLISVQLHNRAAKRTASRI</sequence>
<keyword evidence="1 2" id="KW-0808">Transferase</keyword>
<organism evidence="4 5">
    <name type="scientific">Novosphingobium jiangmenense</name>
    <dbReference type="NCBI Taxonomy" id="2791981"/>
    <lineage>
        <taxon>Bacteria</taxon>
        <taxon>Pseudomonadati</taxon>
        <taxon>Pseudomonadota</taxon>
        <taxon>Alphaproteobacteria</taxon>
        <taxon>Sphingomonadales</taxon>
        <taxon>Sphingomonadaceae</taxon>
        <taxon>Novosphingobium</taxon>
    </lineage>
</organism>
<reference evidence="4 5" key="1">
    <citation type="submission" date="2020-11" db="EMBL/GenBank/DDBJ databases">
        <title>The genome sequence of Novosphingobium sp. 1Y9A.</title>
        <authorList>
            <person name="Liu Y."/>
        </authorList>
    </citation>
    <scope>NUCLEOTIDE SEQUENCE [LARGE SCALE GENOMIC DNA]</scope>
    <source>
        <strain evidence="4 5">1Y9A</strain>
    </source>
</reference>
<proteinExistence type="inferred from homology"/>
<gene>
    <name evidence="4" type="ORF">I2488_08140</name>
</gene>
<feature type="transmembrane region" description="Helical" evidence="3">
    <location>
        <begin position="74"/>
        <end position="95"/>
    </location>
</feature>
<evidence type="ECO:0000313" key="4">
    <source>
        <dbReference type="EMBL" id="MBF9150971.1"/>
    </source>
</evidence>
<dbReference type="InterPro" id="IPR043130">
    <property type="entry name" value="CDP-OH_PTrfase_TM_dom"/>
</dbReference>
<dbReference type="InterPro" id="IPR048254">
    <property type="entry name" value="CDP_ALCOHOL_P_TRANSF_CS"/>
</dbReference>
<feature type="transmembrane region" description="Helical" evidence="3">
    <location>
        <begin position="48"/>
        <end position="67"/>
    </location>
</feature>
<evidence type="ECO:0000313" key="5">
    <source>
        <dbReference type="Proteomes" id="UP000600799"/>
    </source>
</evidence>
<dbReference type="PROSITE" id="PS00379">
    <property type="entry name" value="CDP_ALCOHOL_P_TRANSF"/>
    <property type="match status" value="1"/>
</dbReference>
<keyword evidence="3" id="KW-0812">Transmembrane</keyword>
<dbReference type="Proteomes" id="UP000600799">
    <property type="component" value="Unassembled WGS sequence"/>
</dbReference>
<evidence type="ECO:0000256" key="3">
    <source>
        <dbReference type="SAM" id="Phobius"/>
    </source>
</evidence>
<dbReference type="Pfam" id="PF01066">
    <property type="entry name" value="CDP-OH_P_transf"/>
    <property type="match status" value="1"/>
</dbReference>
<dbReference type="InterPro" id="IPR000462">
    <property type="entry name" value="CDP-OH_P_trans"/>
</dbReference>
<accession>A0ABS0HFJ1</accession>